<organism evidence="2 3">
    <name type="scientific">Candidatus Egerieousia excrementavium</name>
    <dbReference type="NCBI Taxonomy" id="2840778"/>
    <lineage>
        <taxon>Bacteria</taxon>
        <taxon>Pseudomonadati</taxon>
        <taxon>Bacteroidota</taxon>
        <taxon>Bacteroidia</taxon>
        <taxon>Bacteroidales</taxon>
        <taxon>Candidatus Egerieousia</taxon>
    </lineage>
</organism>
<proteinExistence type="predicted"/>
<dbReference type="Proteomes" id="UP000823635">
    <property type="component" value="Unassembled WGS sequence"/>
</dbReference>
<comment type="caution">
    <text evidence="2">The sequence shown here is derived from an EMBL/GenBank/DDBJ whole genome shotgun (WGS) entry which is preliminary data.</text>
</comment>
<dbReference type="Pfam" id="PF13588">
    <property type="entry name" value="HSDR_N_2"/>
    <property type="match status" value="1"/>
</dbReference>
<evidence type="ECO:0000259" key="1">
    <source>
        <dbReference type="Pfam" id="PF13588"/>
    </source>
</evidence>
<dbReference type="AlphaFoldDB" id="A0A9D9GYI5"/>
<sequence>MKEREQVFDPLRKRYVVLTPEERVRQDFIRWLNNARGYPLSLMASEYSIQLGKKDYRCDIVCFSSNLQPLLAVECKAPYVRLEHGAAEQICRYNMVLKVRYLVVTNSIVTFAFELEPESGSYRYISDIPSYAECRVSK</sequence>
<accession>A0A9D9GYI5</accession>
<dbReference type="EMBL" id="JADINB010000078">
    <property type="protein sequence ID" value="MBO8428977.1"/>
    <property type="molecule type" value="Genomic_DNA"/>
</dbReference>
<reference evidence="2" key="1">
    <citation type="submission" date="2020-10" db="EMBL/GenBank/DDBJ databases">
        <authorList>
            <person name="Gilroy R."/>
        </authorList>
    </citation>
    <scope>NUCLEOTIDE SEQUENCE</scope>
    <source>
        <strain evidence="2">15467</strain>
    </source>
</reference>
<feature type="domain" description="Type I restriction enzyme R protein N-terminal" evidence="1">
    <location>
        <begin position="20"/>
        <end position="129"/>
    </location>
</feature>
<protein>
    <submittedName>
        <fullName evidence="2">Type I restriction enzyme HsdR N-terminal domain-containing protein</fullName>
    </submittedName>
</protein>
<dbReference type="InterPro" id="IPR029464">
    <property type="entry name" value="HSDR_N"/>
</dbReference>
<gene>
    <name evidence="2" type="ORF">IAC68_03470</name>
</gene>
<evidence type="ECO:0000313" key="2">
    <source>
        <dbReference type="EMBL" id="MBO8428977.1"/>
    </source>
</evidence>
<evidence type="ECO:0000313" key="3">
    <source>
        <dbReference type="Proteomes" id="UP000823635"/>
    </source>
</evidence>
<name>A0A9D9GYI5_9BACT</name>
<reference evidence="2" key="2">
    <citation type="journal article" date="2021" name="PeerJ">
        <title>Extensive microbial diversity within the chicken gut microbiome revealed by metagenomics and culture.</title>
        <authorList>
            <person name="Gilroy R."/>
            <person name="Ravi A."/>
            <person name="Getino M."/>
            <person name="Pursley I."/>
            <person name="Horton D.L."/>
            <person name="Alikhan N.F."/>
            <person name="Baker D."/>
            <person name="Gharbi K."/>
            <person name="Hall N."/>
            <person name="Watson M."/>
            <person name="Adriaenssens E.M."/>
            <person name="Foster-Nyarko E."/>
            <person name="Jarju S."/>
            <person name="Secka A."/>
            <person name="Antonio M."/>
            <person name="Oren A."/>
            <person name="Chaudhuri R.R."/>
            <person name="La Ragione R."/>
            <person name="Hildebrand F."/>
            <person name="Pallen M.J."/>
        </authorList>
    </citation>
    <scope>NUCLEOTIDE SEQUENCE</scope>
    <source>
        <strain evidence="2">15467</strain>
    </source>
</reference>